<evidence type="ECO:0000256" key="2">
    <source>
        <dbReference type="ARBA" id="ARBA00001946"/>
    </source>
</evidence>
<dbReference type="EMBL" id="FNXY01000003">
    <property type="protein sequence ID" value="SEI70384.1"/>
    <property type="molecule type" value="Genomic_DNA"/>
</dbReference>
<proteinExistence type="inferred from homology"/>
<evidence type="ECO:0000256" key="3">
    <source>
        <dbReference type="ARBA" id="ARBA00007275"/>
    </source>
</evidence>
<sequence>MSEKLADSHKYNLWKGNLEKNGLDIHGIEEVYSRRNGNGEILFSLLMTDATTPEGDKIPPICFLKGEVVCVLICFIEKQTREKFLLLVRQRRICDGSLTYEHPAGMLDSESDAASVAAREVYEETGISISKDELVGLNSEPFFPSTGTSDEAMYLFYSEIELTSEQIATYHNQSQGLISDHEVITTHVVPFVEGHKLITNVNGILLNYMYLKDVGDWDLMKKI</sequence>
<dbReference type="AlphaFoldDB" id="A0A1H6SX36"/>
<name>A0A1H6SX36_9BACT</name>
<evidence type="ECO:0000313" key="10">
    <source>
        <dbReference type="Proteomes" id="UP000199532"/>
    </source>
</evidence>
<dbReference type="InterPro" id="IPR000086">
    <property type="entry name" value="NUDIX_hydrolase_dom"/>
</dbReference>
<organism evidence="9 10">
    <name type="scientific">Dyadobacter koreensis</name>
    <dbReference type="NCBI Taxonomy" id="408657"/>
    <lineage>
        <taxon>Bacteria</taxon>
        <taxon>Pseudomonadati</taxon>
        <taxon>Bacteroidota</taxon>
        <taxon>Cytophagia</taxon>
        <taxon>Cytophagales</taxon>
        <taxon>Spirosomataceae</taxon>
        <taxon>Dyadobacter</taxon>
    </lineage>
</organism>
<dbReference type="PANTHER" id="PTHR11839">
    <property type="entry name" value="UDP/ADP-SUGAR PYROPHOSPHATASE"/>
    <property type="match status" value="1"/>
</dbReference>
<reference evidence="9 10" key="1">
    <citation type="submission" date="2016-10" db="EMBL/GenBank/DDBJ databases">
        <authorList>
            <person name="de Groot N.N."/>
        </authorList>
    </citation>
    <scope>NUCLEOTIDE SEQUENCE [LARGE SCALE GENOMIC DNA]</scope>
    <source>
        <strain evidence="9 10">DSM 19938</strain>
    </source>
</reference>
<keyword evidence="10" id="KW-1185">Reference proteome</keyword>
<dbReference type="Proteomes" id="UP000199532">
    <property type="component" value="Unassembled WGS sequence"/>
</dbReference>
<dbReference type="CDD" id="cd03424">
    <property type="entry name" value="NUDIX_ADPRase_Nudt5_UGPPase_Nudt14"/>
    <property type="match status" value="1"/>
</dbReference>
<dbReference type="Pfam" id="PF00293">
    <property type="entry name" value="NUDIX"/>
    <property type="match status" value="1"/>
</dbReference>
<dbReference type="Gene3D" id="3.90.79.10">
    <property type="entry name" value="Nucleoside Triphosphate Pyrophosphohydrolase"/>
    <property type="match status" value="1"/>
</dbReference>
<dbReference type="GO" id="GO:0080041">
    <property type="term" value="F:ADP-ribose pyrophosphohydrolase activity"/>
    <property type="evidence" value="ECO:0007669"/>
    <property type="project" value="TreeGrafter"/>
</dbReference>
<dbReference type="STRING" id="408657.SAMN04487995_1790"/>
<evidence type="ECO:0000256" key="4">
    <source>
        <dbReference type="ARBA" id="ARBA00016377"/>
    </source>
</evidence>
<evidence type="ECO:0000256" key="5">
    <source>
        <dbReference type="ARBA" id="ARBA00022801"/>
    </source>
</evidence>
<dbReference type="OrthoDB" id="940018at2"/>
<dbReference type="GO" id="GO:0019693">
    <property type="term" value="P:ribose phosphate metabolic process"/>
    <property type="evidence" value="ECO:0007669"/>
    <property type="project" value="TreeGrafter"/>
</dbReference>
<comment type="catalytic activity">
    <reaction evidence="1">
        <text>GDP-alpha-D-mannose + H2O = alpha-D-mannose 1-phosphate + GMP + 2 H(+)</text>
        <dbReference type="Rhea" id="RHEA:27978"/>
        <dbReference type="ChEBI" id="CHEBI:15377"/>
        <dbReference type="ChEBI" id="CHEBI:15378"/>
        <dbReference type="ChEBI" id="CHEBI:57527"/>
        <dbReference type="ChEBI" id="CHEBI:58115"/>
        <dbReference type="ChEBI" id="CHEBI:58409"/>
    </reaction>
</comment>
<keyword evidence="5" id="KW-0378">Hydrolase</keyword>
<dbReference type="GO" id="GO:0080042">
    <property type="term" value="F:ADP-glucose pyrophosphohydrolase activity"/>
    <property type="evidence" value="ECO:0007669"/>
    <property type="project" value="TreeGrafter"/>
</dbReference>
<dbReference type="InterPro" id="IPR015797">
    <property type="entry name" value="NUDIX_hydrolase-like_dom_sf"/>
</dbReference>
<evidence type="ECO:0000256" key="6">
    <source>
        <dbReference type="ARBA" id="ARBA00032162"/>
    </source>
</evidence>
<accession>A0A1H6SX36</accession>
<evidence type="ECO:0000259" key="8">
    <source>
        <dbReference type="PROSITE" id="PS51462"/>
    </source>
</evidence>
<evidence type="ECO:0000256" key="7">
    <source>
        <dbReference type="ARBA" id="ARBA00032272"/>
    </source>
</evidence>
<dbReference type="SUPFAM" id="SSF55811">
    <property type="entry name" value="Nudix"/>
    <property type="match status" value="1"/>
</dbReference>
<gene>
    <name evidence="9" type="ORF">SAMN04487995_1790</name>
</gene>
<dbReference type="PROSITE" id="PS51462">
    <property type="entry name" value="NUDIX"/>
    <property type="match status" value="1"/>
</dbReference>
<comment type="similarity">
    <text evidence="3">Belongs to the Nudix hydrolase family. NudK subfamily.</text>
</comment>
<comment type="cofactor">
    <cofactor evidence="2">
        <name>Mg(2+)</name>
        <dbReference type="ChEBI" id="CHEBI:18420"/>
    </cofactor>
</comment>
<evidence type="ECO:0000313" key="9">
    <source>
        <dbReference type="EMBL" id="SEI70384.1"/>
    </source>
</evidence>
<dbReference type="RefSeq" id="WP_090334826.1">
    <property type="nucleotide sequence ID" value="NZ_FNXY01000003.1"/>
</dbReference>
<protein>
    <recommendedName>
        <fullName evidence="4">GDP-mannose pyrophosphatase</fullName>
    </recommendedName>
    <alternativeName>
        <fullName evidence="6">GDP-mannose hydrolase</fullName>
    </alternativeName>
    <alternativeName>
        <fullName evidence="7">GDPMK</fullName>
    </alternativeName>
</protein>
<dbReference type="GO" id="GO:0006753">
    <property type="term" value="P:nucleoside phosphate metabolic process"/>
    <property type="evidence" value="ECO:0007669"/>
    <property type="project" value="TreeGrafter"/>
</dbReference>
<feature type="domain" description="Nudix hydrolase" evidence="8">
    <location>
        <begin position="66"/>
        <end position="211"/>
    </location>
</feature>
<dbReference type="PANTHER" id="PTHR11839:SF18">
    <property type="entry name" value="NUDIX HYDROLASE DOMAIN-CONTAINING PROTEIN"/>
    <property type="match status" value="1"/>
</dbReference>
<evidence type="ECO:0000256" key="1">
    <source>
        <dbReference type="ARBA" id="ARBA00000847"/>
    </source>
</evidence>